<keyword evidence="1" id="KW-0862">Zinc</keyword>
<organism evidence="4 5">
    <name type="scientific">Capnocytophaga ochracea</name>
    <dbReference type="NCBI Taxonomy" id="1018"/>
    <lineage>
        <taxon>Bacteria</taxon>
        <taxon>Pseudomonadati</taxon>
        <taxon>Bacteroidota</taxon>
        <taxon>Flavobacteriia</taxon>
        <taxon>Flavobacteriales</taxon>
        <taxon>Flavobacteriaceae</taxon>
        <taxon>Capnocytophaga</taxon>
    </lineage>
</organism>
<dbReference type="GO" id="GO:0004222">
    <property type="term" value="F:metalloendopeptidase activity"/>
    <property type="evidence" value="ECO:0007669"/>
    <property type="project" value="UniProtKB-UniRule"/>
</dbReference>
<keyword evidence="1" id="KW-0378">Hydrolase</keyword>
<feature type="binding site" evidence="1">
    <location>
        <position position="225"/>
    </location>
    <ligand>
        <name>Zn(2+)</name>
        <dbReference type="ChEBI" id="CHEBI:29105"/>
        <note>catalytic</note>
    </ligand>
</feature>
<comment type="caution">
    <text evidence="1">Lacks conserved residue(s) required for the propagation of feature annotation.</text>
</comment>
<gene>
    <name evidence="4" type="ORF">OL231_08350</name>
</gene>
<dbReference type="Proteomes" id="UP001163262">
    <property type="component" value="Chromosome"/>
</dbReference>
<dbReference type="InterPro" id="IPR001506">
    <property type="entry name" value="Peptidase_M12A"/>
</dbReference>
<dbReference type="AlphaFoldDB" id="A0AA46W9S3"/>
<keyword evidence="1" id="KW-0645">Protease</keyword>
<evidence type="ECO:0000259" key="3">
    <source>
        <dbReference type="PROSITE" id="PS51864"/>
    </source>
</evidence>
<feature type="region of interest" description="Disordered" evidence="2">
    <location>
        <begin position="361"/>
        <end position="382"/>
    </location>
</feature>
<evidence type="ECO:0000256" key="2">
    <source>
        <dbReference type="SAM" id="MobiDB-lite"/>
    </source>
</evidence>
<dbReference type="PROSITE" id="PS51864">
    <property type="entry name" value="ASTACIN"/>
    <property type="match status" value="1"/>
</dbReference>
<feature type="binding site" evidence="1">
    <location>
        <position position="231"/>
    </location>
    <ligand>
        <name>Zn(2+)</name>
        <dbReference type="ChEBI" id="CHEBI:29105"/>
        <note>catalytic</note>
    </ligand>
</feature>
<dbReference type="EMBL" id="CP110230">
    <property type="protein sequence ID" value="UZD40189.1"/>
    <property type="molecule type" value="Genomic_DNA"/>
</dbReference>
<feature type="active site" evidence="1">
    <location>
        <position position="222"/>
    </location>
</feature>
<dbReference type="InterPro" id="IPR024079">
    <property type="entry name" value="MetalloPept_cat_dom_sf"/>
</dbReference>
<dbReference type="RefSeq" id="WP_264860060.1">
    <property type="nucleotide sequence ID" value="NZ_CP110230.1"/>
</dbReference>
<dbReference type="GO" id="GO:0008270">
    <property type="term" value="F:zinc ion binding"/>
    <property type="evidence" value="ECO:0007669"/>
    <property type="project" value="UniProtKB-UniRule"/>
</dbReference>
<protein>
    <submittedName>
        <fullName evidence="4">M12 family metallopeptidase</fullName>
    </submittedName>
</protein>
<dbReference type="PANTHER" id="PTHR10127:SF850">
    <property type="entry name" value="METALLOENDOPEPTIDASE"/>
    <property type="match status" value="1"/>
</dbReference>
<feature type="domain" description="Peptidase M12A" evidence="3">
    <location>
        <begin position="117"/>
        <end position="328"/>
    </location>
</feature>
<dbReference type="PANTHER" id="PTHR10127">
    <property type="entry name" value="DISCOIDIN, CUB, EGF, LAMININ , AND ZINC METALLOPROTEASE DOMAIN CONTAINING"/>
    <property type="match status" value="1"/>
</dbReference>
<dbReference type="SMART" id="SM00235">
    <property type="entry name" value="ZnMc"/>
    <property type="match status" value="1"/>
</dbReference>
<evidence type="ECO:0000256" key="1">
    <source>
        <dbReference type="PROSITE-ProRule" id="PRU01211"/>
    </source>
</evidence>
<dbReference type="PRINTS" id="PR00480">
    <property type="entry name" value="ASTACIN"/>
</dbReference>
<dbReference type="GO" id="GO:0006508">
    <property type="term" value="P:proteolysis"/>
    <property type="evidence" value="ECO:0007669"/>
    <property type="project" value="UniProtKB-KW"/>
</dbReference>
<name>A0AA46W9S3_CAPOC</name>
<dbReference type="SUPFAM" id="SSF55486">
    <property type="entry name" value="Metalloproteases ('zincins'), catalytic domain"/>
    <property type="match status" value="1"/>
</dbReference>
<evidence type="ECO:0000313" key="4">
    <source>
        <dbReference type="EMBL" id="UZD40189.1"/>
    </source>
</evidence>
<dbReference type="InterPro" id="IPR006026">
    <property type="entry name" value="Peptidase_Metallo"/>
</dbReference>
<dbReference type="Gene3D" id="3.40.390.10">
    <property type="entry name" value="Collagenase (Catalytic Domain)"/>
    <property type="match status" value="1"/>
</dbReference>
<keyword evidence="1" id="KW-0479">Metal-binding</keyword>
<dbReference type="Pfam" id="PF01400">
    <property type="entry name" value="Astacin"/>
    <property type="match status" value="1"/>
</dbReference>
<reference evidence="4" key="1">
    <citation type="submission" date="2022-10" db="EMBL/GenBank/DDBJ databases">
        <title>Complete genome sequence of Capnocytophaga ochracea KCOM 2812 isolated from actinomycosis lesion.</title>
        <authorList>
            <person name="Kook J.-K."/>
            <person name="Park S.-N."/>
            <person name="Lim Y.K."/>
        </authorList>
    </citation>
    <scope>NUCLEOTIDE SEQUENCE</scope>
    <source>
        <strain evidence="4">KCOM 28121</strain>
    </source>
</reference>
<accession>A0AA46W9S3</accession>
<keyword evidence="1" id="KW-0482">Metalloprotease</keyword>
<feature type="binding site" evidence="1">
    <location>
        <position position="221"/>
    </location>
    <ligand>
        <name>Zn(2+)</name>
        <dbReference type="ChEBI" id="CHEBI:29105"/>
        <note>catalytic</note>
    </ligand>
</feature>
<proteinExistence type="predicted"/>
<evidence type="ECO:0000313" key="5">
    <source>
        <dbReference type="Proteomes" id="UP001163262"/>
    </source>
</evidence>
<dbReference type="PROSITE" id="PS51257">
    <property type="entry name" value="PROKAR_LIPOPROTEIN"/>
    <property type="match status" value="1"/>
</dbReference>
<comment type="cofactor">
    <cofactor evidence="1">
        <name>Zn(2+)</name>
        <dbReference type="ChEBI" id="CHEBI:29105"/>
    </cofactor>
    <text evidence="1">Binds 1 zinc ion per subunit.</text>
</comment>
<sequence length="382" mass="44005">MKKYIFFQIVLFSILFISCKFEKDDEMKLMVDPSVPASAEKPDSLITLPSGQVVKKVGNDYLWLGDILLSESDLKSVSEKGYIETEEEKPYEKYLGNNPITHRSLREEAIENSNSDALITASVGVHPSLQRTWLMVRYEYAPDLTPDRRQIAYKAILHWEKNTNVRFLNANNIKEKSHPRWGDYPCVIFTNSNKNNSYVGMSGGRQVINLRSYQHVSAAIHEIGHAIGLYHEHCANNRDNYININYSNIKPAFRHDFDIQKRTTGIHPMSDGIDFNSIMIYGSYTGDTEAVYDPNKPMMTKKDGSTWERSEVLSKFDKMWANKFYLPVIPRNDSYIELEKIVYKDDNTIMSERERLNLQGYLNNGRSTPPSPDNRLVNVHTP</sequence>